<dbReference type="EnsemblPlants" id="OGLUM03G27950.1">
    <property type="protein sequence ID" value="OGLUM03G27950.1"/>
    <property type="gene ID" value="OGLUM03G27950"/>
</dbReference>
<dbReference type="HOGENOM" id="CLU_2458421_0_0_1"/>
<evidence type="ECO:0000313" key="2">
    <source>
        <dbReference type="EnsemblPlants" id="OGLUM03G27950.1"/>
    </source>
</evidence>
<name>A0A0D9ZAZ1_9ORYZ</name>
<sequence>MAAEAEDGGDRAAGDEGSDGRVAQLRWKMAATVWWTSEDGRGRAVRRRQKTAAVVRRMSETAPRGGGGRRRRPCRRGQWGPCGGCGRQQ</sequence>
<dbReference type="AlphaFoldDB" id="A0A0D9ZAZ1"/>
<dbReference type="Gramene" id="OGLUM03G27950.1">
    <property type="protein sequence ID" value="OGLUM03G27950.1"/>
    <property type="gene ID" value="OGLUM03G27950"/>
</dbReference>
<proteinExistence type="predicted"/>
<reference evidence="2" key="2">
    <citation type="submission" date="2018-05" db="EMBL/GenBank/DDBJ databases">
        <title>OgluRS3 (Oryza glumaepatula Reference Sequence Version 3).</title>
        <authorList>
            <person name="Zhang J."/>
            <person name="Kudrna D."/>
            <person name="Lee S."/>
            <person name="Talag J."/>
            <person name="Welchert J."/>
            <person name="Wing R.A."/>
        </authorList>
    </citation>
    <scope>NUCLEOTIDE SEQUENCE [LARGE SCALE GENOMIC DNA]</scope>
</reference>
<reference evidence="2" key="1">
    <citation type="submission" date="2015-04" db="UniProtKB">
        <authorList>
            <consortium name="EnsemblPlants"/>
        </authorList>
    </citation>
    <scope>IDENTIFICATION</scope>
</reference>
<keyword evidence="3" id="KW-1185">Reference proteome</keyword>
<feature type="region of interest" description="Disordered" evidence="1">
    <location>
        <begin position="1"/>
        <end position="23"/>
    </location>
</feature>
<organism evidence="2">
    <name type="scientific">Oryza glumipatula</name>
    <dbReference type="NCBI Taxonomy" id="40148"/>
    <lineage>
        <taxon>Eukaryota</taxon>
        <taxon>Viridiplantae</taxon>
        <taxon>Streptophyta</taxon>
        <taxon>Embryophyta</taxon>
        <taxon>Tracheophyta</taxon>
        <taxon>Spermatophyta</taxon>
        <taxon>Magnoliopsida</taxon>
        <taxon>Liliopsida</taxon>
        <taxon>Poales</taxon>
        <taxon>Poaceae</taxon>
        <taxon>BOP clade</taxon>
        <taxon>Oryzoideae</taxon>
        <taxon>Oryzeae</taxon>
        <taxon>Oryzinae</taxon>
        <taxon>Oryza</taxon>
    </lineage>
</organism>
<dbReference type="Proteomes" id="UP000026961">
    <property type="component" value="Chromosome 3"/>
</dbReference>
<evidence type="ECO:0000313" key="3">
    <source>
        <dbReference type="Proteomes" id="UP000026961"/>
    </source>
</evidence>
<feature type="compositionally biased region" description="Gly residues" evidence="1">
    <location>
        <begin position="80"/>
        <end position="89"/>
    </location>
</feature>
<accession>A0A0D9ZAZ1</accession>
<feature type="region of interest" description="Disordered" evidence="1">
    <location>
        <begin position="44"/>
        <end position="89"/>
    </location>
</feature>
<evidence type="ECO:0000256" key="1">
    <source>
        <dbReference type="SAM" id="MobiDB-lite"/>
    </source>
</evidence>
<protein>
    <submittedName>
        <fullName evidence="2">Uncharacterized protein</fullName>
    </submittedName>
</protein>